<name>A0A4P7NQX9_PYROR</name>
<dbReference type="InterPro" id="IPR045078">
    <property type="entry name" value="TST/MPST-like"/>
</dbReference>
<evidence type="ECO:0000313" key="4">
    <source>
        <dbReference type="Proteomes" id="UP000294847"/>
    </source>
</evidence>
<dbReference type="PANTHER" id="PTHR11364">
    <property type="entry name" value="THIOSULFATE SULFERTANSFERASE"/>
    <property type="match status" value="1"/>
</dbReference>
<dbReference type="OMA" id="NNNWFAS"/>
<protein>
    <submittedName>
        <fullName evidence="3">Uncharacterized protein</fullName>
    </submittedName>
</protein>
<gene>
    <name evidence="3" type="ORF">PoMZ_06340</name>
</gene>
<dbReference type="PANTHER" id="PTHR11364:SF27">
    <property type="entry name" value="SULFURTRANSFERASE"/>
    <property type="match status" value="1"/>
</dbReference>
<proteinExistence type="predicted"/>
<dbReference type="Pfam" id="PF00581">
    <property type="entry name" value="Rhodanese"/>
    <property type="match status" value="1"/>
</dbReference>
<evidence type="ECO:0000313" key="3">
    <source>
        <dbReference type="EMBL" id="QBZ64642.1"/>
    </source>
</evidence>
<dbReference type="Gene3D" id="3.40.250.10">
    <property type="entry name" value="Rhodanese-like domain"/>
    <property type="match status" value="2"/>
</dbReference>
<accession>A0A4P7NQX9</accession>
<reference evidence="3 4" key="1">
    <citation type="journal article" date="2019" name="Mol. Biol. Evol.">
        <title>Blast fungal genomes show frequent chromosomal changes, gene gains and losses, and effector gene turnover.</title>
        <authorList>
            <person name="Gomez Luciano L.B."/>
            <person name="Jason Tsai I."/>
            <person name="Chuma I."/>
            <person name="Tosa Y."/>
            <person name="Chen Y.H."/>
            <person name="Li J.Y."/>
            <person name="Li M.Y."/>
            <person name="Jade Lu M.Y."/>
            <person name="Nakayashiki H."/>
            <person name="Li W.H."/>
        </authorList>
    </citation>
    <scope>NUCLEOTIDE SEQUENCE [LARGE SCALE GENOMIC DNA]</scope>
    <source>
        <strain evidence="3">MZ5-1-6</strain>
    </source>
</reference>
<dbReference type="CDD" id="cd01449">
    <property type="entry name" value="TST_Repeat_2"/>
    <property type="match status" value="1"/>
</dbReference>
<dbReference type="AlphaFoldDB" id="A0A4P7NQX9"/>
<evidence type="ECO:0000256" key="1">
    <source>
        <dbReference type="ARBA" id="ARBA00022679"/>
    </source>
</evidence>
<dbReference type="InterPro" id="IPR036873">
    <property type="entry name" value="Rhodanese-like_dom_sf"/>
</dbReference>
<dbReference type="SMART" id="SM00450">
    <property type="entry name" value="RHOD"/>
    <property type="match status" value="2"/>
</dbReference>
<dbReference type="FunFam" id="3.40.250.10:FF:000033">
    <property type="entry name" value="Thiosulfate sulfurtransferase TUM1"/>
    <property type="match status" value="1"/>
</dbReference>
<dbReference type="FunFam" id="3.40.250.10:FF:000001">
    <property type="entry name" value="Sulfurtransferase"/>
    <property type="match status" value="1"/>
</dbReference>
<dbReference type="CDD" id="cd01448">
    <property type="entry name" value="TST_Repeat_1"/>
    <property type="match status" value="1"/>
</dbReference>
<dbReference type="VEuPathDB" id="FungiDB:M_BR32_EuGene_00072241"/>
<keyword evidence="1" id="KW-0808">Transferase</keyword>
<dbReference type="InterPro" id="IPR001763">
    <property type="entry name" value="Rhodanese-like_dom"/>
</dbReference>
<sequence length="355" mass="39356">MSPATLITFTMPTTSWAPRAAAKVRSTPIFCPTTASRTFATSMPRRTFSSYLVTPKEVHEAMQKSPPSSISTHPRVICLNAAWFLPNDPEGRTGIESYRKTRIPKSRFFDLDKVIDRHSPYPHMLPEPKSFASAMSELGVRREDTVVVYDTKELGIFSAPRVAWTLRVFGHPKVHILNNFRAWCDEELPIESGNLYNVECCTYPIPEISADKVADFEEVRDVAMDHNKEGAEGVQILDARSAGRFDGSAAEPRPGLSSGHMPGAINVPIDTLLDPKTKAFLPADQLRKVFESKGVDPFKPIVSTCGTGVTACIIDTALEVAQFGNPEKRKVYDGSWTEWAQRVKPSDSLIRKSGE</sequence>
<dbReference type="SUPFAM" id="SSF52821">
    <property type="entry name" value="Rhodanese/Cell cycle control phosphatase"/>
    <property type="match status" value="2"/>
</dbReference>
<dbReference type="GO" id="GO:0002143">
    <property type="term" value="P:tRNA wobble position uridine thiolation"/>
    <property type="evidence" value="ECO:0007669"/>
    <property type="project" value="EnsemblFungi"/>
</dbReference>
<keyword evidence="2" id="KW-0677">Repeat</keyword>
<organism evidence="3 4">
    <name type="scientific">Pyricularia oryzae</name>
    <name type="common">Rice blast fungus</name>
    <name type="synonym">Magnaporthe oryzae</name>
    <dbReference type="NCBI Taxonomy" id="318829"/>
    <lineage>
        <taxon>Eukaryota</taxon>
        <taxon>Fungi</taxon>
        <taxon>Dikarya</taxon>
        <taxon>Ascomycota</taxon>
        <taxon>Pezizomycotina</taxon>
        <taxon>Sordariomycetes</taxon>
        <taxon>Sordariomycetidae</taxon>
        <taxon>Magnaporthales</taxon>
        <taxon>Pyriculariaceae</taxon>
        <taxon>Pyricularia</taxon>
    </lineage>
</organism>
<evidence type="ECO:0000256" key="2">
    <source>
        <dbReference type="ARBA" id="ARBA00022737"/>
    </source>
</evidence>
<dbReference type="EMBL" id="CP034209">
    <property type="protein sequence ID" value="QBZ64642.1"/>
    <property type="molecule type" value="Genomic_DNA"/>
</dbReference>
<dbReference type="SMR" id="A0A4P7NQX9"/>
<dbReference type="GO" id="GO:0005739">
    <property type="term" value="C:mitochondrion"/>
    <property type="evidence" value="ECO:0007669"/>
    <property type="project" value="TreeGrafter"/>
</dbReference>
<dbReference type="Proteomes" id="UP000294847">
    <property type="component" value="Chromosome 6"/>
</dbReference>
<dbReference type="GO" id="GO:0004792">
    <property type="term" value="F:thiosulfate-cyanide sulfurtransferase activity"/>
    <property type="evidence" value="ECO:0007669"/>
    <property type="project" value="EnsemblFungi"/>
</dbReference>
<dbReference type="PROSITE" id="PS50206">
    <property type="entry name" value="RHODANESE_3"/>
    <property type="match status" value="2"/>
</dbReference>